<organism evidence="3 4">
    <name type="scientific">Aceticella autotrophica</name>
    <dbReference type="NCBI Taxonomy" id="2755338"/>
    <lineage>
        <taxon>Bacteria</taxon>
        <taxon>Bacillati</taxon>
        <taxon>Bacillota</taxon>
        <taxon>Clostridia</taxon>
        <taxon>Thermoanaerobacterales</taxon>
        <taxon>Thermoanaerobacteraceae</taxon>
        <taxon>Aceticella</taxon>
    </lineage>
</organism>
<dbReference type="SUPFAM" id="SSF102405">
    <property type="entry name" value="MCP/YpsA-like"/>
    <property type="match status" value="1"/>
</dbReference>
<dbReference type="SUPFAM" id="SSF46785">
    <property type="entry name" value="Winged helix' DNA-binding domain"/>
    <property type="match status" value="1"/>
</dbReference>
<protein>
    <submittedName>
        <fullName evidence="3">DNA-protecting protein DprA</fullName>
    </submittedName>
</protein>
<dbReference type="KEGG" id="aaut:ACETAC_06805"/>
<proteinExistence type="inferred from homology"/>
<name>A0A974Y471_9THEO</name>
<sequence length="364" mass="40699">MDNNRVFAIWLSSINGIGSKTFNKLVGYFGSPEAVYKADNKELIKYLGNGVTYKNIVEAKKQNPFKNIDILIKNKIEVLLITDEDYPELLRNIYNPPPILYIRGKLKKCDEISIAVVGSRNATAYGKFIAEKISYDIAKHGITVISGMARGIDSYSHKGAIKAQGRTIAVLGCGVNITYPKENEKLMNEIIENGAVISEFPIDYLPVSGNFPARNRIISGLSLGVLVVEASVKSGSLITAKFALEQGRDVFAVPGNIISAYSKGTNELIKQGAKLVNDVNDILEEFDLRTDIKERINEQMINTLNNDEKKVYEFICDCTRDIDEIMNYMNYSVSKINYILTSLTVKGFINRVPGNKYEKNFEKF</sequence>
<dbReference type="Pfam" id="PF02481">
    <property type="entry name" value="DNA_processg_A"/>
    <property type="match status" value="1"/>
</dbReference>
<dbReference type="PANTHER" id="PTHR43022">
    <property type="entry name" value="PROTEIN SMF"/>
    <property type="match status" value="1"/>
</dbReference>
<dbReference type="Gene3D" id="1.10.10.10">
    <property type="entry name" value="Winged helix-like DNA-binding domain superfamily/Winged helix DNA-binding domain"/>
    <property type="match status" value="1"/>
</dbReference>
<dbReference type="InterPro" id="IPR003488">
    <property type="entry name" value="DprA"/>
</dbReference>
<dbReference type="InterPro" id="IPR036390">
    <property type="entry name" value="WH_DNA-bd_sf"/>
</dbReference>
<dbReference type="SUPFAM" id="SSF47781">
    <property type="entry name" value="RuvA domain 2-like"/>
    <property type="match status" value="1"/>
</dbReference>
<keyword evidence="4" id="KW-1185">Reference proteome</keyword>
<reference evidence="3" key="1">
    <citation type="submission" date="2020-08" db="EMBL/GenBank/DDBJ databases">
        <title>Genomic insights into the carbon and energy metabolism of the first obligate autotrophic acetogenic bacterium Aceticella autotrophica gen. nov., sp. nov.</title>
        <authorList>
            <person name="Toshchakov S.V."/>
            <person name="Elcheninov A.G."/>
            <person name="Kublanov I.V."/>
            <person name="Frolov E.N."/>
            <person name="Lebedinsky A.V."/>
        </authorList>
    </citation>
    <scope>NUCLEOTIDE SEQUENCE</scope>
    <source>
        <strain evidence="3">3443-3Ac</strain>
    </source>
</reference>
<accession>A0A974Y471</accession>
<dbReference type="GO" id="GO:0009294">
    <property type="term" value="P:DNA-mediated transformation"/>
    <property type="evidence" value="ECO:0007669"/>
    <property type="project" value="InterPro"/>
</dbReference>
<dbReference type="Gene3D" id="3.40.50.450">
    <property type="match status" value="1"/>
</dbReference>
<evidence type="ECO:0000256" key="1">
    <source>
        <dbReference type="ARBA" id="ARBA00006525"/>
    </source>
</evidence>
<dbReference type="PANTHER" id="PTHR43022:SF1">
    <property type="entry name" value="PROTEIN SMF"/>
    <property type="match status" value="1"/>
</dbReference>
<dbReference type="InterPro" id="IPR057666">
    <property type="entry name" value="DrpA_SLOG"/>
</dbReference>
<dbReference type="InterPro" id="IPR036388">
    <property type="entry name" value="WH-like_DNA-bd_sf"/>
</dbReference>
<evidence type="ECO:0000313" key="4">
    <source>
        <dbReference type="Proteomes" id="UP000671913"/>
    </source>
</evidence>
<dbReference type="EMBL" id="CP060096">
    <property type="protein sequence ID" value="QSZ26620.1"/>
    <property type="molecule type" value="Genomic_DNA"/>
</dbReference>
<dbReference type="RefSeq" id="WP_284679298.1">
    <property type="nucleotide sequence ID" value="NZ_CP060096.1"/>
</dbReference>
<evidence type="ECO:0000259" key="2">
    <source>
        <dbReference type="Pfam" id="PF02481"/>
    </source>
</evidence>
<dbReference type="Proteomes" id="UP000671913">
    <property type="component" value="Chromosome"/>
</dbReference>
<dbReference type="NCBIfam" id="TIGR00732">
    <property type="entry name" value="dprA"/>
    <property type="match status" value="1"/>
</dbReference>
<dbReference type="InterPro" id="IPR010994">
    <property type="entry name" value="RuvA_2-like"/>
</dbReference>
<dbReference type="AlphaFoldDB" id="A0A974Y471"/>
<evidence type="ECO:0000313" key="3">
    <source>
        <dbReference type="EMBL" id="QSZ26620.1"/>
    </source>
</evidence>
<feature type="domain" description="Smf/DprA SLOG" evidence="2">
    <location>
        <begin position="78"/>
        <end position="286"/>
    </location>
</feature>
<comment type="similarity">
    <text evidence="1">Belongs to the DprA/Smf family.</text>
</comment>
<gene>
    <name evidence="3" type="primary">dprA</name>
    <name evidence="3" type="ORF">ACETAC_06805</name>
</gene>